<evidence type="ECO:0000259" key="1">
    <source>
        <dbReference type="Pfam" id="PF09994"/>
    </source>
</evidence>
<protein>
    <recommendedName>
        <fullName evidence="1">T6SS Phospholipase effector Tle1-like catalytic domain-containing protein</fullName>
    </recommendedName>
</protein>
<accession>A0A9P9D4H1</accession>
<dbReference type="OrthoDB" id="59699at2759"/>
<name>A0A9P9D4H1_9HYPO</name>
<proteinExistence type="predicted"/>
<dbReference type="InterPro" id="IPR029058">
    <property type="entry name" value="AB_hydrolase_fold"/>
</dbReference>
<dbReference type="PANTHER" id="PTHR33840">
    <property type="match status" value="1"/>
</dbReference>
<organism evidence="2 3">
    <name type="scientific">Dactylonectria estremocensis</name>
    <dbReference type="NCBI Taxonomy" id="1079267"/>
    <lineage>
        <taxon>Eukaryota</taxon>
        <taxon>Fungi</taxon>
        <taxon>Dikarya</taxon>
        <taxon>Ascomycota</taxon>
        <taxon>Pezizomycotina</taxon>
        <taxon>Sordariomycetes</taxon>
        <taxon>Hypocreomycetidae</taxon>
        <taxon>Hypocreales</taxon>
        <taxon>Nectriaceae</taxon>
        <taxon>Dactylonectria</taxon>
    </lineage>
</organism>
<reference evidence="2" key="1">
    <citation type="journal article" date="2021" name="Nat. Commun.">
        <title>Genetic determinants of endophytism in the Arabidopsis root mycobiome.</title>
        <authorList>
            <person name="Mesny F."/>
            <person name="Miyauchi S."/>
            <person name="Thiergart T."/>
            <person name="Pickel B."/>
            <person name="Atanasova L."/>
            <person name="Karlsson M."/>
            <person name="Huettel B."/>
            <person name="Barry K.W."/>
            <person name="Haridas S."/>
            <person name="Chen C."/>
            <person name="Bauer D."/>
            <person name="Andreopoulos W."/>
            <person name="Pangilinan J."/>
            <person name="LaButti K."/>
            <person name="Riley R."/>
            <person name="Lipzen A."/>
            <person name="Clum A."/>
            <person name="Drula E."/>
            <person name="Henrissat B."/>
            <person name="Kohler A."/>
            <person name="Grigoriev I.V."/>
            <person name="Martin F.M."/>
            <person name="Hacquard S."/>
        </authorList>
    </citation>
    <scope>NUCLEOTIDE SEQUENCE</scope>
    <source>
        <strain evidence="2">MPI-CAGE-AT-0021</strain>
    </source>
</reference>
<dbReference type="SUPFAM" id="SSF53474">
    <property type="entry name" value="alpha/beta-Hydrolases"/>
    <property type="match status" value="1"/>
</dbReference>
<dbReference type="EMBL" id="JAGMUU010000052">
    <property type="protein sequence ID" value="KAH7112272.1"/>
    <property type="molecule type" value="Genomic_DNA"/>
</dbReference>
<evidence type="ECO:0000313" key="2">
    <source>
        <dbReference type="EMBL" id="KAH7112272.1"/>
    </source>
</evidence>
<keyword evidence="3" id="KW-1185">Reference proteome</keyword>
<dbReference type="PANTHER" id="PTHR33840:SF16">
    <property type="entry name" value="DUF2235 DOMAIN-CONTAINING PROTEIN"/>
    <property type="match status" value="1"/>
</dbReference>
<feature type="domain" description="T6SS Phospholipase effector Tle1-like catalytic" evidence="1">
    <location>
        <begin position="6"/>
        <end position="308"/>
    </location>
</feature>
<dbReference type="InterPro" id="IPR018712">
    <property type="entry name" value="Tle1-like_cat"/>
</dbReference>
<dbReference type="Pfam" id="PF09994">
    <property type="entry name" value="T6SS_Tle1-like_cat"/>
    <property type="match status" value="1"/>
</dbReference>
<comment type="caution">
    <text evidence="2">The sequence shown here is derived from an EMBL/GenBank/DDBJ whole genome shotgun (WGS) entry which is preliminary data.</text>
</comment>
<gene>
    <name evidence="2" type="ORF">B0J13DRAFT_600384</name>
</gene>
<evidence type="ECO:0000313" key="3">
    <source>
        <dbReference type="Proteomes" id="UP000717696"/>
    </source>
</evidence>
<sequence>MVGTPRPLIILCDGTWAGREANTKTNIYLLARMVGIDIDNPTDTDIHALDDLACYVFNGITAQDLAAQCIAAYRFIVDNYSYPNRQVWMFGFSRGAFLARSVGGMINNCGIVRPVMNNDGTINQAQTYLLCRQVYRIYHSDDPIHDPHSTQSRIFRQNASWPLIGDEAPSDPPLMPPVKFIGVFDTVGSLGIPDFVGGVGLDWPQFHDQNVSTVVELVYHAVCLHERLYIFPPCHARRNPHPGRPDNFGITEQWFPGVHYDLGRQRFRFLRSFGGGLLERLLSRWDWASKEIQPNEVLADLGLKWMLEAVQANDPAGEVISALKVDQEIAAANQRMALPNRKTGDGDVYMNVVEYFPFGNLIVSALTALWGTRWQRNQIYQVLFALRPRVVADLNSLVYDFKVVDPSITGAGGQTIETLAVIDRARYPSETDEAWELSRTFM</sequence>
<dbReference type="AlphaFoldDB" id="A0A9P9D4H1"/>
<dbReference type="Proteomes" id="UP000717696">
    <property type="component" value="Unassembled WGS sequence"/>
</dbReference>